<accession>A0A4S4DAU8</accession>
<evidence type="ECO:0000256" key="1">
    <source>
        <dbReference type="SAM" id="MobiDB-lite"/>
    </source>
</evidence>
<evidence type="ECO:0000313" key="2">
    <source>
        <dbReference type="EMBL" id="THF98655.1"/>
    </source>
</evidence>
<comment type="caution">
    <text evidence="2">The sequence shown here is derived from an EMBL/GenBank/DDBJ whole genome shotgun (WGS) entry which is preliminary data.</text>
</comment>
<dbReference type="Gene3D" id="3.80.10.10">
    <property type="entry name" value="Ribonuclease Inhibitor"/>
    <property type="match status" value="1"/>
</dbReference>
<evidence type="ECO:0000313" key="3">
    <source>
        <dbReference type="Proteomes" id="UP000306102"/>
    </source>
</evidence>
<feature type="region of interest" description="Disordered" evidence="1">
    <location>
        <begin position="1"/>
        <end position="22"/>
    </location>
</feature>
<dbReference type="Proteomes" id="UP000306102">
    <property type="component" value="Unassembled WGS sequence"/>
</dbReference>
<protein>
    <recommendedName>
        <fullName evidence="4">F-box domain-containing protein</fullName>
    </recommendedName>
</protein>
<feature type="compositionally biased region" description="Basic residues" evidence="1">
    <location>
        <begin position="1"/>
        <end position="11"/>
    </location>
</feature>
<organism evidence="2 3">
    <name type="scientific">Camellia sinensis var. sinensis</name>
    <name type="common">China tea</name>
    <dbReference type="NCBI Taxonomy" id="542762"/>
    <lineage>
        <taxon>Eukaryota</taxon>
        <taxon>Viridiplantae</taxon>
        <taxon>Streptophyta</taxon>
        <taxon>Embryophyta</taxon>
        <taxon>Tracheophyta</taxon>
        <taxon>Spermatophyta</taxon>
        <taxon>Magnoliopsida</taxon>
        <taxon>eudicotyledons</taxon>
        <taxon>Gunneridae</taxon>
        <taxon>Pentapetalae</taxon>
        <taxon>asterids</taxon>
        <taxon>Ericales</taxon>
        <taxon>Theaceae</taxon>
        <taxon>Camellia</taxon>
    </lineage>
</organism>
<reference evidence="2 3" key="1">
    <citation type="journal article" date="2018" name="Proc. Natl. Acad. Sci. U.S.A.">
        <title>Draft genome sequence of Camellia sinensis var. sinensis provides insights into the evolution of the tea genome and tea quality.</title>
        <authorList>
            <person name="Wei C."/>
            <person name="Yang H."/>
            <person name="Wang S."/>
            <person name="Zhao J."/>
            <person name="Liu C."/>
            <person name="Gao L."/>
            <person name="Xia E."/>
            <person name="Lu Y."/>
            <person name="Tai Y."/>
            <person name="She G."/>
            <person name="Sun J."/>
            <person name="Cao H."/>
            <person name="Tong W."/>
            <person name="Gao Q."/>
            <person name="Li Y."/>
            <person name="Deng W."/>
            <person name="Jiang X."/>
            <person name="Wang W."/>
            <person name="Chen Q."/>
            <person name="Zhang S."/>
            <person name="Li H."/>
            <person name="Wu J."/>
            <person name="Wang P."/>
            <person name="Li P."/>
            <person name="Shi C."/>
            <person name="Zheng F."/>
            <person name="Jian J."/>
            <person name="Huang B."/>
            <person name="Shan D."/>
            <person name="Shi M."/>
            <person name="Fang C."/>
            <person name="Yue Y."/>
            <person name="Li F."/>
            <person name="Li D."/>
            <person name="Wei S."/>
            <person name="Han B."/>
            <person name="Jiang C."/>
            <person name="Yin Y."/>
            <person name="Xia T."/>
            <person name="Zhang Z."/>
            <person name="Bennetzen J.L."/>
            <person name="Zhao S."/>
            <person name="Wan X."/>
        </authorList>
    </citation>
    <scope>NUCLEOTIDE SEQUENCE [LARGE SCALE GENOMIC DNA]</scope>
    <source>
        <strain evidence="3">cv. Shuchazao</strain>
        <tissue evidence="2">Leaf</tissue>
    </source>
</reference>
<dbReference type="STRING" id="542762.A0A4S4DAU8"/>
<sequence length="290" mass="33095">MKNQKQKKQKQKQNQNQNPSWQDLNPFILSKIFSFLSPHDQLFGPPYVCHSWLSSTLHTIFKNSILDLRLIDTLDQENQRLRFTHLLKLALNHYHGWVSIQFPSKHKFGYFGTVYIAENTPNITSVALSSEASVNMAPIFISLLYWQKLKIFEARMSPDVGYLVISQLVDWCKNMTEIRLHGSVLMEREVTCLVDGLSGLKILDLCESTLSCSAIGIVLDGRLKCVKEINLLHCKFVDDKGEDARADYLVFKAFRDEVVEKASGIKSLKKFVHCLKGTCLHCKDKASGNK</sequence>
<dbReference type="InterPro" id="IPR032675">
    <property type="entry name" value="LRR_dom_sf"/>
</dbReference>
<dbReference type="InterPro" id="IPR036047">
    <property type="entry name" value="F-box-like_dom_sf"/>
</dbReference>
<dbReference type="SUPFAM" id="SSF81383">
    <property type="entry name" value="F-box domain"/>
    <property type="match status" value="1"/>
</dbReference>
<gene>
    <name evidence="2" type="ORF">TEA_007713</name>
</gene>
<proteinExistence type="predicted"/>
<evidence type="ECO:0008006" key="4">
    <source>
        <dbReference type="Google" id="ProtNLM"/>
    </source>
</evidence>
<keyword evidence="3" id="KW-1185">Reference proteome</keyword>
<name>A0A4S4DAU8_CAMSN</name>
<dbReference type="EMBL" id="SDRB02012156">
    <property type="protein sequence ID" value="THF98655.1"/>
    <property type="molecule type" value="Genomic_DNA"/>
</dbReference>
<dbReference type="AlphaFoldDB" id="A0A4S4DAU8"/>
<dbReference type="SUPFAM" id="SSF52047">
    <property type="entry name" value="RNI-like"/>
    <property type="match status" value="1"/>
</dbReference>